<dbReference type="InterPro" id="IPR028919">
    <property type="entry name" value="Viral_movement"/>
</dbReference>
<evidence type="ECO:0000313" key="2">
    <source>
        <dbReference type="Proteomes" id="UP000187406"/>
    </source>
</evidence>
<sequence>MSLKSFSGSETSNNSIGDKELDERIKQWQNWKPPKISNKQIYKYNSFNPFNLTERIQTIEQIIKITKTQQNIQLLDEKTIKELAKNFKYIHFALVQVIIKPLTRQGLNTSVLACLQDTRHLNFDDSLIGAIERSLCNGPVYFDWYPDLTISLTDKNILETLKINIKLHGYNILPGSEIIAIIHHVHYKATNSICPKYLVNLTKGETTIMKCATKDSNILIPQKIKWSDINIPEDWSIQSDTIAPSHENIENTSLHSITQNDEGLVKIRFDKTIKTHSISEDLKENFNYLNICDENLDKNYHQFQPHRASTSSIKSGKTNYFDTKTKLSEISSHSSILKGFYTQDDLKNSQNYSQEINELISPTYSEMKLPSQLMTIIIDEHFEINKDLIRKKFLQEKYLWKRYRFFKKYSATEQNNIRTT</sequence>
<name>A0A1Q3C7G3_CEPFO</name>
<protein>
    <submittedName>
        <fullName evidence="1">MP domain-containing protein</fullName>
    </submittedName>
</protein>
<dbReference type="InterPro" id="IPR051596">
    <property type="entry name" value="Caulimoviridae_Movement"/>
</dbReference>
<dbReference type="Proteomes" id="UP000187406">
    <property type="component" value="Unassembled WGS sequence"/>
</dbReference>
<dbReference type="EMBL" id="BDDD01001445">
    <property type="protein sequence ID" value="GAV76041.1"/>
    <property type="molecule type" value="Genomic_DNA"/>
</dbReference>
<comment type="caution">
    <text evidence="1">The sequence shown here is derived from an EMBL/GenBank/DDBJ whole genome shotgun (WGS) entry which is preliminary data.</text>
</comment>
<dbReference type="PANTHER" id="PTHR47599:SF2">
    <property type="match status" value="1"/>
</dbReference>
<organism evidence="1 2">
    <name type="scientific">Cephalotus follicularis</name>
    <name type="common">Albany pitcher plant</name>
    <dbReference type="NCBI Taxonomy" id="3775"/>
    <lineage>
        <taxon>Eukaryota</taxon>
        <taxon>Viridiplantae</taxon>
        <taxon>Streptophyta</taxon>
        <taxon>Embryophyta</taxon>
        <taxon>Tracheophyta</taxon>
        <taxon>Spermatophyta</taxon>
        <taxon>Magnoliopsida</taxon>
        <taxon>eudicotyledons</taxon>
        <taxon>Gunneridae</taxon>
        <taxon>Pentapetalae</taxon>
        <taxon>rosids</taxon>
        <taxon>fabids</taxon>
        <taxon>Oxalidales</taxon>
        <taxon>Cephalotaceae</taxon>
        <taxon>Cephalotus</taxon>
    </lineage>
</organism>
<keyword evidence="2" id="KW-1185">Reference proteome</keyword>
<dbReference type="OrthoDB" id="1429427at2759"/>
<dbReference type="PANTHER" id="PTHR47599">
    <property type="entry name" value="CELL-TO-CELL MOVEMENT PROTEIN"/>
    <property type="match status" value="1"/>
</dbReference>
<evidence type="ECO:0000313" key="1">
    <source>
        <dbReference type="EMBL" id="GAV76041.1"/>
    </source>
</evidence>
<accession>A0A1Q3C7G3</accession>
<dbReference type="AlphaFoldDB" id="A0A1Q3C7G3"/>
<gene>
    <name evidence="1" type="ORF">CFOL_v3_19516</name>
</gene>
<proteinExistence type="predicted"/>
<dbReference type="Pfam" id="PF01107">
    <property type="entry name" value="MP"/>
    <property type="match status" value="1"/>
</dbReference>
<reference evidence="2" key="1">
    <citation type="submission" date="2016-04" db="EMBL/GenBank/DDBJ databases">
        <title>Cephalotus genome sequencing.</title>
        <authorList>
            <person name="Fukushima K."/>
            <person name="Hasebe M."/>
            <person name="Fang X."/>
        </authorList>
    </citation>
    <scope>NUCLEOTIDE SEQUENCE [LARGE SCALE GENOMIC DNA]</scope>
    <source>
        <strain evidence="2">cv. St1</strain>
    </source>
</reference>
<dbReference type="InParanoid" id="A0A1Q3C7G3"/>